<feature type="non-terminal residue" evidence="1">
    <location>
        <position position="1"/>
    </location>
</feature>
<evidence type="ECO:0008006" key="3">
    <source>
        <dbReference type="Google" id="ProtNLM"/>
    </source>
</evidence>
<name>A0A2W5KVX1_SPHMC</name>
<dbReference type="AlphaFoldDB" id="A0A2W5KVX1"/>
<proteinExistence type="predicted"/>
<organism evidence="1 2">
    <name type="scientific">Sphingopyxis macrogoltabida</name>
    <name type="common">Sphingomonas macrogoltabidus</name>
    <dbReference type="NCBI Taxonomy" id="33050"/>
    <lineage>
        <taxon>Bacteria</taxon>
        <taxon>Pseudomonadati</taxon>
        <taxon>Pseudomonadota</taxon>
        <taxon>Alphaproteobacteria</taxon>
        <taxon>Sphingomonadales</taxon>
        <taxon>Sphingomonadaceae</taxon>
        <taxon>Sphingopyxis</taxon>
    </lineage>
</organism>
<dbReference type="InterPro" id="IPR009057">
    <property type="entry name" value="Homeodomain-like_sf"/>
</dbReference>
<comment type="caution">
    <text evidence="1">The sequence shown here is derived from an EMBL/GenBank/DDBJ whole genome shotgun (WGS) entry which is preliminary data.</text>
</comment>
<protein>
    <recommendedName>
        <fullName evidence="3">Resolvase HTH domain-containing protein</fullName>
    </recommendedName>
</protein>
<evidence type="ECO:0000313" key="1">
    <source>
        <dbReference type="EMBL" id="PZQ21181.1"/>
    </source>
</evidence>
<dbReference type="Pfam" id="PF13384">
    <property type="entry name" value="HTH_23"/>
    <property type="match status" value="1"/>
</dbReference>
<dbReference type="Proteomes" id="UP000248597">
    <property type="component" value="Unassembled WGS sequence"/>
</dbReference>
<gene>
    <name evidence="1" type="ORF">DI569_13030</name>
</gene>
<dbReference type="SUPFAM" id="SSF46689">
    <property type="entry name" value="Homeodomain-like"/>
    <property type="match status" value="1"/>
</dbReference>
<reference evidence="1 2" key="1">
    <citation type="submission" date="2017-08" db="EMBL/GenBank/DDBJ databases">
        <title>Infants hospitalized years apart are colonized by the same room-sourced microbial strains.</title>
        <authorList>
            <person name="Brooks B."/>
            <person name="Olm M.R."/>
            <person name="Firek B.A."/>
            <person name="Baker R."/>
            <person name="Thomas B.C."/>
            <person name="Morowitz M.J."/>
            <person name="Banfield J.F."/>
        </authorList>
    </citation>
    <scope>NUCLEOTIDE SEQUENCE [LARGE SCALE GENOMIC DNA]</scope>
    <source>
        <strain evidence="1">S2_005_003_R2_47</strain>
    </source>
</reference>
<sequence length="82" mass="8975">VQILGWDTACKLVEGFGGEILKPANANSIARQERDATIVRLANDGMRTADISRAVGVTARQVRNIVRYREIPGEELRPANDA</sequence>
<evidence type="ECO:0000313" key="2">
    <source>
        <dbReference type="Proteomes" id="UP000248597"/>
    </source>
</evidence>
<accession>A0A2W5KVX1</accession>
<dbReference type="EMBL" id="QFPJ01000035">
    <property type="protein sequence ID" value="PZQ21181.1"/>
    <property type="molecule type" value="Genomic_DNA"/>
</dbReference>